<dbReference type="EMBL" id="JBHTAX010000001">
    <property type="protein sequence ID" value="MFC7191790.1"/>
    <property type="molecule type" value="Genomic_DNA"/>
</dbReference>
<feature type="transmembrane region" description="Helical" evidence="12">
    <location>
        <begin position="100"/>
        <end position="128"/>
    </location>
</feature>
<keyword evidence="3 12" id="KW-0812">Transmembrane</keyword>
<dbReference type="GO" id="GO:0046872">
    <property type="term" value="F:metal ion binding"/>
    <property type="evidence" value="ECO:0007669"/>
    <property type="project" value="UniProtKB-KW"/>
</dbReference>
<accession>A0ABD5YYI9</accession>
<keyword evidence="2" id="KW-1003">Cell membrane</keyword>
<dbReference type="PANTHER" id="PTHR35457">
    <property type="entry name" value="HEME A SYNTHASE"/>
    <property type="match status" value="1"/>
</dbReference>
<evidence type="ECO:0000256" key="11">
    <source>
        <dbReference type="ARBA" id="ARBA00023444"/>
    </source>
</evidence>
<dbReference type="RefSeq" id="WP_390206353.1">
    <property type="nucleotide sequence ID" value="NZ_JBHTAX010000001.1"/>
</dbReference>
<evidence type="ECO:0000256" key="4">
    <source>
        <dbReference type="ARBA" id="ARBA00022723"/>
    </source>
</evidence>
<dbReference type="Proteomes" id="UP001596417">
    <property type="component" value="Unassembled WGS sequence"/>
</dbReference>
<evidence type="ECO:0000256" key="7">
    <source>
        <dbReference type="ARBA" id="ARBA00023004"/>
    </source>
</evidence>
<sequence length="320" mass="34384">MNGIQSFVYEVPISPAHAATTGLTFVLMLLGIYTAAFGAGLTCGARWPFCDGWLGLFPATIPSFIEWFHRLVAMVTGFVIIGTAYAAWTRADDRRIAWIVTLAVLLLPLQIGLGAVTVTLSGLLSWGYTPSVQILHYTVALTILTLLTVGTALSLTPTNAESATRLSRRLLRRLTATVLILVPIQYLFSYGTLFVYSAEIQIVYYALTLAIYAVLVSIAVWTTEYEGISVAPSSSSTSSSSSSTGSVSSSFTRLRWLSTLGSGVLAVQMLLGRQLWGTVIPPLITDGLSIVLFVIALVTVWIVFRDGGSTPASAQTQRSD</sequence>
<evidence type="ECO:0000256" key="5">
    <source>
        <dbReference type="ARBA" id="ARBA00022989"/>
    </source>
</evidence>
<keyword evidence="14" id="KW-1185">Reference proteome</keyword>
<keyword evidence="4" id="KW-0479">Metal-binding</keyword>
<feature type="transmembrane region" description="Helical" evidence="12">
    <location>
        <begin position="134"/>
        <end position="155"/>
    </location>
</feature>
<feature type="transmembrane region" description="Helical" evidence="12">
    <location>
        <begin position="23"/>
        <end position="47"/>
    </location>
</feature>
<keyword evidence="5 12" id="KW-1133">Transmembrane helix</keyword>
<evidence type="ECO:0000256" key="8">
    <source>
        <dbReference type="ARBA" id="ARBA00023133"/>
    </source>
</evidence>
<dbReference type="GO" id="GO:0006783">
    <property type="term" value="P:heme biosynthetic process"/>
    <property type="evidence" value="ECO:0007669"/>
    <property type="project" value="UniProtKB-KW"/>
</dbReference>
<protein>
    <submittedName>
        <fullName evidence="13">COX15/CtaA family protein</fullName>
    </submittedName>
</protein>
<comment type="caution">
    <text evidence="13">The sequence shown here is derived from an EMBL/GenBank/DDBJ whole genome shotgun (WGS) entry which is preliminary data.</text>
</comment>
<feature type="transmembrane region" description="Helical" evidence="12">
    <location>
        <begin position="254"/>
        <end position="271"/>
    </location>
</feature>
<dbReference type="Pfam" id="PF02628">
    <property type="entry name" value="COX15-CtaA"/>
    <property type="match status" value="1"/>
</dbReference>
<evidence type="ECO:0000313" key="14">
    <source>
        <dbReference type="Proteomes" id="UP001596417"/>
    </source>
</evidence>
<evidence type="ECO:0000256" key="2">
    <source>
        <dbReference type="ARBA" id="ARBA00022475"/>
    </source>
</evidence>
<proteinExistence type="predicted"/>
<comment type="subcellular location">
    <subcellularLocation>
        <location evidence="1">Membrane</location>
        <topology evidence="1">Multi-pass membrane protein</topology>
    </subcellularLocation>
</comment>
<dbReference type="AlphaFoldDB" id="A0ABD5YYI9"/>
<dbReference type="GO" id="GO:0016491">
    <property type="term" value="F:oxidoreductase activity"/>
    <property type="evidence" value="ECO:0007669"/>
    <property type="project" value="UniProtKB-KW"/>
</dbReference>
<feature type="transmembrane region" description="Helical" evidence="12">
    <location>
        <begin position="283"/>
        <end position="304"/>
    </location>
</feature>
<evidence type="ECO:0000256" key="1">
    <source>
        <dbReference type="ARBA" id="ARBA00004141"/>
    </source>
</evidence>
<dbReference type="GO" id="GO:0016020">
    <property type="term" value="C:membrane"/>
    <property type="evidence" value="ECO:0007669"/>
    <property type="project" value="UniProtKB-SubCell"/>
</dbReference>
<evidence type="ECO:0000313" key="13">
    <source>
        <dbReference type="EMBL" id="MFC7191790.1"/>
    </source>
</evidence>
<feature type="transmembrane region" description="Helical" evidence="12">
    <location>
        <begin position="202"/>
        <end position="221"/>
    </location>
</feature>
<keyword evidence="6" id="KW-0560">Oxidoreductase</keyword>
<keyword evidence="9 12" id="KW-0472">Membrane</keyword>
<comment type="pathway">
    <text evidence="11">Porphyrin-containing compound metabolism.</text>
</comment>
<organism evidence="13 14">
    <name type="scientific">Halocatena marina</name>
    <dbReference type="NCBI Taxonomy" id="2934937"/>
    <lineage>
        <taxon>Archaea</taxon>
        <taxon>Methanobacteriati</taxon>
        <taxon>Methanobacteriota</taxon>
        <taxon>Stenosarchaea group</taxon>
        <taxon>Halobacteria</taxon>
        <taxon>Halobacteriales</taxon>
        <taxon>Natronomonadaceae</taxon>
        <taxon>Halocatena</taxon>
    </lineage>
</organism>
<feature type="transmembrane region" description="Helical" evidence="12">
    <location>
        <begin position="67"/>
        <end position="88"/>
    </location>
</feature>
<feature type="transmembrane region" description="Helical" evidence="12">
    <location>
        <begin position="176"/>
        <end position="196"/>
    </location>
</feature>
<reference evidence="13 14" key="1">
    <citation type="journal article" date="2019" name="Int. J. Syst. Evol. Microbiol.">
        <title>The Global Catalogue of Microorganisms (GCM) 10K type strain sequencing project: providing services to taxonomists for standard genome sequencing and annotation.</title>
        <authorList>
            <consortium name="The Broad Institute Genomics Platform"/>
            <consortium name="The Broad Institute Genome Sequencing Center for Infectious Disease"/>
            <person name="Wu L."/>
            <person name="Ma J."/>
        </authorList>
    </citation>
    <scope>NUCLEOTIDE SEQUENCE [LARGE SCALE GENOMIC DNA]</scope>
    <source>
        <strain evidence="13 14">RDMS1</strain>
    </source>
</reference>
<keyword evidence="8" id="KW-0350">Heme biosynthesis</keyword>
<evidence type="ECO:0000256" key="6">
    <source>
        <dbReference type="ARBA" id="ARBA00023002"/>
    </source>
</evidence>
<keyword evidence="10" id="KW-1015">Disulfide bond</keyword>
<evidence type="ECO:0000256" key="12">
    <source>
        <dbReference type="SAM" id="Phobius"/>
    </source>
</evidence>
<gene>
    <name evidence="13" type="ORF">ACFQL7_19710</name>
</gene>
<evidence type="ECO:0000256" key="10">
    <source>
        <dbReference type="ARBA" id="ARBA00023157"/>
    </source>
</evidence>
<dbReference type="InterPro" id="IPR050450">
    <property type="entry name" value="COX15/CtaA_HemeA_synthase"/>
</dbReference>
<keyword evidence="7" id="KW-0408">Iron</keyword>
<evidence type="ECO:0000256" key="9">
    <source>
        <dbReference type="ARBA" id="ARBA00023136"/>
    </source>
</evidence>
<name>A0ABD5YYI9_9EURY</name>
<dbReference type="InterPro" id="IPR003780">
    <property type="entry name" value="COX15/CtaA_fam"/>
</dbReference>
<dbReference type="PANTHER" id="PTHR35457:SF1">
    <property type="entry name" value="HEME A SYNTHASE"/>
    <property type="match status" value="1"/>
</dbReference>
<evidence type="ECO:0000256" key="3">
    <source>
        <dbReference type="ARBA" id="ARBA00022692"/>
    </source>
</evidence>